<organism evidence="2 3">
    <name type="scientific">Streptococcus mitis SK1073</name>
    <dbReference type="NCBI Taxonomy" id="1008452"/>
    <lineage>
        <taxon>Bacteria</taxon>
        <taxon>Bacillati</taxon>
        <taxon>Bacillota</taxon>
        <taxon>Bacilli</taxon>
        <taxon>Lactobacillales</taxon>
        <taxon>Streptococcaceae</taxon>
        <taxon>Streptococcus</taxon>
        <taxon>Streptococcus mitis group</taxon>
    </lineage>
</organism>
<dbReference type="AlphaFoldDB" id="F9HCR1"/>
<dbReference type="RefSeq" id="WP_001232735.1">
    <property type="nucleotide sequence ID" value="NZ_AFQT01000038.1"/>
</dbReference>
<dbReference type="Proteomes" id="UP000003815">
    <property type="component" value="Unassembled WGS sequence"/>
</dbReference>
<reference evidence="2 3" key="1">
    <citation type="submission" date="2011-05" db="EMBL/GenBank/DDBJ databases">
        <authorList>
            <person name="Durkin A.S."/>
            <person name="Radune D."/>
            <person name="Hostetler J."/>
            <person name="Torralba M."/>
            <person name="Gillis M."/>
            <person name="Methe B."/>
            <person name="Sutton G."/>
            <person name="Nelson K.E."/>
        </authorList>
    </citation>
    <scope>NUCLEOTIDE SEQUENCE [LARGE SCALE GENOMIC DNA]</scope>
    <source>
        <strain evidence="2 3">SK1073</strain>
    </source>
</reference>
<dbReference type="EMBL" id="AFQT01000038">
    <property type="protein sequence ID" value="EGP68209.1"/>
    <property type="molecule type" value="Genomic_DNA"/>
</dbReference>
<evidence type="ECO:0000313" key="2">
    <source>
        <dbReference type="EMBL" id="EGP68209.1"/>
    </source>
</evidence>
<protein>
    <recommendedName>
        <fullName evidence="1">Anti-bacteriophage protein A/HamA C-terminal domain-containing protein</fullName>
    </recommendedName>
</protein>
<dbReference type="Pfam" id="PF08878">
    <property type="entry name" value="HamA"/>
    <property type="match status" value="1"/>
</dbReference>
<name>F9HCR1_STRMT</name>
<evidence type="ECO:0000259" key="1">
    <source>
        <dbReference type="Pfam" id="PF08878"/>
    </source>
</evidence>
<accession>F9HCR1</accession>
<dbReference type="InterPro" id="IPR014976">
    <property type="entry name" value="AbpA_HamA_C"/>
</dbReference>
<dbReference type="PATRIC" id="fig|1008452.3.peg.1411"/>
<evidence type="ECO:0000313" key="3">
    <source>
        <dbReference type="Proteomes" id="UP000003815"/>
    </source>
</evidence>
<comment type="caution">
    <text evidence="2">The sequence shown here is derived from an EMBL/GenBank/DDBJ whole genome shotgun (WGS) entry which is preliminary data.</text>
</comment>
<gene>
    <name evidence="2" type="ORF">HMPREF9958_0435</name>
</gene>
<feature type="domain" description="Anti-bacteriophage protein A/HamA C-terminal" evidence="1">
    <location>
        <begin position="46"/>
        <end position="301"/>
    </location>
</feature>
<sequence>MRKTLQDLINNSIVLKYKLPFNFTNGKGSSISINKSNLTSKGKNEYCFEGNDNDISKIIYNGIIEFAENESEIDYSKLDREQTKAIKLKLRYDKEDESSTKLQYGFYGEVLLDLFLRNYFHTDVLIARGYFYSPLEKAEAKGFDAFHLVDNNGILELWFGEAKFHKKFSSGIKSVISKMNSSLSDSYLNDHLYAIIKEKKNISKSHTTLDTIIESWEDNPEIILIDELTANHIELIYPIFIAYQKQGTFSYEKSIDSCVKKINDELSKSTVMPAVKINLSIFVMLLPVDDSNKLKEEVIEWIETKEPLI</sequence>
<proteinExistence type="predicted"/>